<dbReference type="EMBL" id="KN831969">
    <property type="protein sequence ID" value="KIO04933.1"/>
    <property type="molecule type" value="Genomic_DNA"/>
</dbReference>
<sequence>RPYTETTFKTAPSAQNTGSGAWSTVGANGKPATPVAAPPRPVVTTPGSTVAVGSLATVPRQHSAATQLGTSVAMLAPTEPAATPHVEDSPVTPSHDFLKWMSDSLKGLNSSVNLKEITLMLFSFPLGPDPSMIEIISDLIYANSTTLDGRRFASEYVNKRKADAAVRRNAAGVGGNSGKPISIADIVKTQPKTIQQEWGFKVVNKKRKGGRS</sequence>
<keyword evidence="3" id="KW-1185">Reference proteome</keyword>
<name>A0A0C3J7B7_PISTI</name>
<feature type="non-terminal residue" evidence="2">
    <location>
        <position position="1"/>
    </location>
</feature>
<dbReference type="Proteomes" id="UP000054217">
    <property type="component" value="Unassembled WGS sequence"/>
</dbReference>
<reference evidence="2 3" key="1">
    <citation type="submission" date="2014-04" db="EMBL/GenBank/DDBJ databases">
        <authorList>
            <consortium name="DOE Joint Genome Institute"/>
            <person name="Kuo A."/>
            <person name="Kohler A."/>
            <person name="Costa M.D."/>
            <person name="Nagy L.G."/>
            <person name="Floudas D."/>
            <person name="Copeland A."/>
            <person name="Barry K.W."/>
            <person name="Cichocki N."/>
            <person name="Veneault-Fourrey C."/>
            <person name="LaButti K."/>
            <person name="Lindquist E.A."/>
            <person name="Lipzen A."/>
            <person name="Lundell T."/>
            <person name="Morin E."/>
            <person name="Murat C."/>
            <person name="Sun H."/>
            <person name="Tunlid A."/>
            <person name="Henrissat B."/>
            <person name="Grigoriev I.V."/>
            <person name="Hibbett D.S."/>
            <person name="Martin F."/>
            <person name="Nordberg H.P."/>
            <person name="Cantor M.N."/>
            <person name="Hua S.X."/>
        </authorList>
    </citation>
    <scope>NUCLEOTIDE SEQUENCE [LARGE SCALE GENOMIC DNA]</scope>
    <source>
        <strain evidence="2 3">Marx 270</strain>
    </source>
</reference>
<dbReference type="AlphaFoldDB" id="A0A0C3J7B7"/>
<dbReference type="HOGENOM" id="CLU_1393181_0_0_1"/>
<proteinExistence type="predicted"/>
<feature type="compositionally biased region" description="Polar residues" evidence="1">
    <location>
        <begin position="1"/>
        <end position="26"/>
    </location>
</feature>
<organism evidence="2 3">
    <name type="scientific">Pisolithus tinctorius Marx 270</name>
    <dbReference type="NCBI Taxonomy" id="870435"/>
    <lineage>
        <taxon>Eukaryota</taxon>
        <taxon>Fungi</taxon>
        <taxon>Dikarya</taxon>
        <taxon>Basidiomycota</taxon>
        <taxon>Agaricomycotina</taxon>
        <taxon>Agaricomycetes</taxon>
        <taxon>Agaricomycetidae</taxon>
        <taxon>Boletales</taxon>
        <taxon>Sclerodermatineae</taxon>
        <taxon>Pisolithaceae</taxon>
        <taxon>Pisolithus</taxon>
    </lineage>
</organism>
<protein>
    <submittedName>
        <fullName evidence="2">Uncharacterized protein</fullName>
    </submittedName>
</protein>
<dbReference type="OrthoDB" id="6415790at2759"/>
<evidence type="ECO:0000256" key="1">
    <source>
        <dbReference type="SAM" id="MobiDB-lite"/>
    </source>
</evidence>
<gene>
    <name evidence="2" type="ORF">M404DRAFT_949697</name>
</gene>
<evidence type="ECO:0000313" key="2">
    <source>
        <dbReference type="EMBL" id="KIO04933.1"/>
    </source>
</evidence>
<accession>A0A0C3J7B7</accession>
<reference evidence="3" key="2">
    <citation type="submission" date="2015-01" db="EMBL/GenBank/DDBJ databases">
        <title>Evolutionary Origins and Diversification of the Mycorrhizal Mutualists.</title>
        <authorList>
            <consortium name="DOE Joint Genome Institute"/>
            <consortium name="Mycorrhizal Genomics Consortium"/>
            <person name="Kohler A."/>
            <person name="Kuo A."/>
            <person name="Nagy L.G."/>
            <person name="Floudas D."/>
            <person name="Copeland A."/>
            <person name="Barry K.W."/>
            <person name="Cichocki N."/>
            <person name="Veneault-Fourrey C."/>
            <person name="LaButti K."/>
            <person name="Lindquist E.A."/>
            <person name="Lipzen A."/>
            <person name="Lundell T."/>
            <person name="Morin E."/>
            <person name="Murat C."/>
            <person name="Riley R."/>
            <person name="Ohm R."/>
            <person name="Sun H."/>
            <person name="Tunlid A."/>
            <person name="Henrissat B."/>
            <person name="Grigoriev I.V."/>
            <person name="Hibbett D.S."/>
            <person name="Martin F."/>
        </authorList>
    </citation>
    <scope>NUCLEOTIDE SEQUENCE [LARGE SCALE GENOMIC DNA]</scope>
    <source>
        <strain evidence="3">Marx 270</strain>
    </source>
</reference>
<dbReference type="STRING" id="870435.A0A0C3J7B7"/>
<evidence type="ECO:0000313" key="3">
    <source>
        <dbReference type="Proteomes" id="UP000054217"/>
    </source>
</evidence>
<dbReference type="InParanoid" id="A0A0C3J7B7"/>
<feature type="region of interest" description="Disordered" evidence="1">
    <location>
        <begin position="1"/>
        <end position="41"/>
    </location>
</feature>